<evidence type="ECO:0000313" key="1">
    <source>
        <dbReference type="EMBL" id="XCD19230.1"/>
    </source>
</evidence>
<accession>A0AAU8BS41</accession>
<sequence length="58" mass="6921">MEDHNGVGESEILWAYIKAVNEIDDYFEYMYQSQDDRDFVYAVLTELALSMEQHLVER</sequence>
<dbReference type="AlphaFoldDB" id="A0AAU8BS41"/>
<protein>
    <submittedName>
        <fullName evidence="1">Uncharacterized protein</fullName>
    </submittedName>
</protein>
<reference evidence="1" key="1">
    <citation type="submission" date="2023-01" db="EMBL/GenBank/DDBJ databases">
        <title>Vibrio sp. CB1-14 genome sequencing.</title>
        <authorList>
            <person name="Otstavnykh N."/>
            <person name="Isaeva M."/>
            <person name="Meleshko D."/>
        </authorList>
    </citation>
    <scope>NUCLEOTIDE SEQUENCE</scope>
    <source>
        <strain evidence="1">CB1-14</strain>
        <plasmid evidence="1">p1</plasmid>
    </source>
</reference>
<dbReference type="KEGG" id="vck:PG915_24010"/>
<keyword evidence="1" id="KW-0614">Plasmid</keyword>
<dbReference type="RefSeq" id="WP_353500348.1">
    <property type="nucleotide sequence ID" value="NZ_CP115922.1"/>
</dbReference>
<dbReference type="EMBL" id="CP115922">
    <property type="protein sequence ID" value="XCD19230.1"/>
    <property type="molecule type" value="Genomic_DNA"/>
</dbReference>
<gene>
    <name evidence="1" type="ORF">PG915_24010</name>
</gene>
<name>A0AAU8BS41_9VIBR</name>
<organism evidence="1">
    <name type="scientific">Vibrio chaetopteri</name>
    <dbReference type="NCBI Taxonomy" id="3016528"/>
    <lineage>
        <taxon>Bacteria</taxon>
        <taxon>Pseudomonadati</taxon>
        <taxon>Pseudomonadota</taxon>
        <taxon>Gammaproteobacteria</taxon>
        <taxon>Vibrionales</taxon>
        <taxon>Vibrionaceae</taxon>
        <taxon>Vibrio</taxon>
    </lineage>
</organism>
<geneLocation type="plasmid" evidence="1">
    <name>p1</name>
</geneLocation>
<proteinExistence type="predicted"/>